<name>A0A432M1B9_9GAMM</name>
<dbReference type="InterPro" id="IPR003423">
    <property type="entry name" value="OMP_efflux"/>
</dbReference>
<evidence type="ECO:0000256" key="1">
    <source>
        <dbReference type="ARBA" id="ARBA00004442"/>
    </source>
</evidence>
<accession>A0A432M1B9</accession>
<dbReference type="InterPro" id="IPR010130">
    <property type="entry name" value="T1SS_OMP_TolC"/>
</dbReference>
<evidence type="ECO:0000256" key="2">
    <source>
        <dbReference type="ARBA" id="ARBA00007613"/>
    </source>
</evidence>
<dbReference type="InterPro" id="IPR051906">
    <property type="entry name" value="TolC-like"/>
</dbReference>
<feature type="region of interest" description="Disordered" evidence="8">
    <location>
        <begin position="74"/>
        <end position="96"/>
    </location>
</feature>
<dbReference type="AlphaFoldDB" id="A0A432M1B9"/>
<dbReference type="Proteomes" id="UP000274358">
    <property type="component" value="Unassembled WGS sequence"/>
</dbReference>
<keyword evidence="7" id="KW-0998">Cell outer membrane</keyword>
<feature type="chain" id="PRO_5019552317" evidence="9">
    <location>
        <begin position="22"/>
        <end position="451"/>
    </location>
</feature>
<evidence type="ECO:0000256" key="9">
    <source>
        <dbReference type="SAM" id="SignalP"/>
    </source>
</evidence>
<evidence type="ECO:0000256" key="6">
    <source>
        <dbReference type="ARBA" id="ARBA00023136"/>
    </source>
</evidence>
<dbReference type="GO" id="GO:0009279">
    <property type="term" value="C:cell outer membrane"/>
    <property type="evidence" value="ECO:0007669"/>
    <property type="project" value="UniProtKB-SubCell"/>
</dbReference>
<keyword evidence="4" id="KW-1134">Transmembrane beta strand</keyword>
<feature type="signal peptide" evidence="9">
    <location>
        <begin position="1"/>
        <end position="21"/>
    </location>
</feature>
<feature type="compositionally biased region" description="Low complexity" evidence="8">
    <location>
        <begin position="74"/>
        <end position="94"/>
    </location>
</feature>
<comment type="subcellular location">
    <subcellularLocation>
        <location evidence="1">Cell outer membrane</location>
    </subcellularLocation>
</comment>
<evidence type="ECO:0000256" key="7">
    <source>
        <dbReference type="ARBA" id="ARBA00023237"/>
    </source>
</evidence>
<dbReference type="GO" id="GO:0015562">
    <property type="term" value="F:efflux transmembrane transporter activity"/>
    <property type="evidence" value="ECO:0007669"/>
    <property type="project" value="InterPro"/>
</dbReference>
<keyword evidence="9" id="KW-0732">Signal</keyword>
<reference evidence="10 11" key="1">
    <citation type="submission" date="2018-12" db="EMBL/GenBank/DDBJ databases">
        <title>Dyella dinghuensis sp. nov. DHOA06 and Dyella choica sp. nov. 4M-K27, isolated from forest soil.</title>
        <authorList>
            <person name="Qiu L.-H."/>
            <person name="Gao Z.-H."/>
        </authorList>
    </citation>
    <scope>NUCLEOTIDE SEQUENCE [LARGE SCALE GENOMIC DNA]</scope>
    <source>
        <strain evidence="10 11">4M-K27</strain>
    </source>
</reference>
<dbReference type="NCBIfam" id="TIGR01844">
    <property type="entry name" value="type_I_sec_TolC"/>
    <property type="match status" value="1"/>
</dbReference>
<evidence type="ECO:0000256" key="4">
    <source>
        <dbReference type="ARBA" id="ARBA00022452"/>
    </source>
</evidence>
<comment type="caution">
    <text evidence="10">The sequence shown here is derived from an EMBL/GenBank/DDBJ whole genome shotgun (WGS) entry which is preliminary data.</text>
</comment>
<evidence type="ECO:0000256" key="8">
    <source>
        <dbReference type="SAM" id="MobiDB-lite"/>
    </source>
</evidence>
<keyword evidence="5" id="KW-0812">Transmembrane</keyword>
<dbReference type="GO" id="GO:0015288">
    <property type="term" value="F:porin activity"/>
    <property type="evidence" value="ECO:0007669"/>
    <property type="project" value="TreeGrafter"/>
</dbReference>
<dbReference type="GO" id="GO:1990281">
    <property type="term" value="C:efflux pump complex"/>
    <property type="evidence" value="ECO:0007669"/>
    <property type="project" value="TreeGrafter"/>
</dbReference>
<keyword evidence="11" id="KW-1185">Reference proteome</keyword>
<comment type="similarity">
    <text evidence="2">Belongs to the outer membrane factor (OMF) (TC 1.B.17) family.</text>
</comment>
<protein>
    <submittedName>
        <fullName evidence="10">Type I secretion protein TolC</fullName>
    </submittedName>
</protein>
<dbReference type="SUPFAM" id="SSF56954">
    <property type="entry name" value="Outer membrane efflux proteins (OEP)"/>
    <property type="match status" value="1"/>
</dbReference>
<dbReference type="OrthoDB" id="9813458at2"/>
<dbReference type="Gene3D" id="1.20.1600.10">
    <property type="entry name" value="Outer membrane efflux proteins (OEP)"/>
    <property type="match status" value="1"/>
</dbReference>
<dbReference type="Pfam" id="PF02321">
    <property type="entry name" value="OEP"/>
    <property type="match status" value="2"/>
</dbReference>
<evidence type="ECO:0000313" key="10">
    <source>
        <dbReference type="EMBL" id="RUL70990.1"/>
    </source>
</evidence>
<gene>
    <name evidence="10" type="ORF">EKH80_19620</name>
</gene>
<organism evidence="10 11">
    <name type="scientific">Dyella choica</name>
    <dbReference type="NCBI Taxonomy" id="1927959"/>
    <lineage>
        <taxon>Bacteria</taxon>
        <taxon>Pseudomonadati</taxon>
        <taxon>Pseudomonadota</taxon>
        <taxon>Gammaproteobacteria</taxon>
        <taxon>Lysobacterales</taxon>
        <taxon>Rhodanobacteraceae</taxon>
        <taxon>Dyella</taxon>
    </lineage>
</organism>
<dbReference type="RefSeq" id="WP_126686494.1">
    <property type="nucleotide sequence ID" value="NZ_RYYV01000020.1"/>
</dbReference>
<evidence type="ECO:0000256" key="3">
    <source>
        <dbReference type="ARBA" id="ARBA00022448"/>
    </source>
</evidence>
<keyword evidence="6" id="KW-0472">Membrane</keyword>
<evidence type="ECO:0000313" key="11">
    <source>
        <dbReference type="Proteomes" id="UP000274358"/>
    </source>
</evidence>
<evidence type="ECO:0000256" key="5">
    <source>
        <dbReference type="ARBA" id="ARBA00022692"/>
    </source>
</evidence>
<dbReference type="PANTHER" id="PTHR30026:SF20">
    <property type="entry name" value="OUTER MEMBRANE PROTEIN TOLC"/>
    <property type="match status" value="1"/>
</dbReference>
<proteinExistence type="inferred from homology"/>
<dbReference type="PANTHER" id="PTHR30026">
    <property type="entry name" value="OUTER MEMBRANE PROTEIN TOLC"/>
    <property type="match status" value="1"/>
</dbReference>
<keyword evidence="3" id="KW-0813">Transport</keyword>
<sequence>MRLKLLTLALSLAAVSLPSHGEDLLDAYRQARANDPVLAKADATRLDIHEAVPQARAALLPQINGKFALEQDSLSGSNATGSGNSGANGPSASHSRTRTISASVDQVILDLSKIASLQAAHSTADAGEKTYEAAAQDLFFRVASAYFTVLNDQEQLAVAQSNEEALRITYDQAEQQYKVGISAVTSVYQAKSQYDLAKATTVSAQNTLANDRQLLGVITGKPVGDLKKLRPDLPMDAPSPADPQAWVDNAIKNNPTLASAQLSVDAAEHNVNAARAGHLPTINATLSRGKSTSWLENGSYNDLRPGVNDRWGNTIGVTLSVPIFSGGLTQSQVRQNIYRRDEAQDDLELVRRETIQGTLNGYNSVLTDISKVESGKAAVEAGQKSVDATKAGFQVGTQIMLDVLNSIQILTQAQSSYAASRHQLELDRLALKLQAGTLSYEDLQAANSLLQ</sequence>
<dbReference type="EMBL" id="RYYV01000020">
    <property type="protein sequence ID" value="RUL70990.1"/>
    <property type="molecule type" value="Genomic_DNA"/>
</dbReference>